<dbReference type="InterPro" id="IPR017896">
    <property type="entry name" value="4Fe4S_Fe-S-bd"/>
</dbReference>
<dbReference type="NCBIfam" id="NF001988">
    <property type="entry name" value="PRK00783.1"/>
    <property type="match status" value="1"/>
</dbReference>
<name>A0A0F6PYL9_9ZZZZ</name>
<dbReference type="InterPro" id="IPR011263">
    <property type="entry name" value="DNA-dir_RNA_pol_RpoA/D/Rpb3"/>
</dbReference>
<evidence type="ECO:0000256" key="3">
    <source>
        <dbReference type="ARBA" id="ARBA00025804"/>
    </source>
</evidence>
<protein>
    <submittedName>
        <fullName evidence="5">Putative DNA-directed RNA polymerase subunit D</fullName>
    </submittedName>
</protein>
<dbReference type="PANTHER" id="PTHR11800">
    <property type="entry name" value="DNA-DIRECTED RNA POLYMERASE"/>
    <property type="match status" value="1"/>
</dbReference>
<dbReference type="InterPro" id="IPR036643">
    <property type="entry name" value="RNApol_insert_sf"/>
</dbReference>
<evidence type="ECO:0000313" key="5">
    <source>
        <dbReference type="EMBL" id="AKC94939.1"/>
    </source>
</evidence>
<dbReference type="InterPro" id="IPR011262">
    <property type="entry name" value="DNA-dir_RNA_pol_insert"/>
</dbReference>
<keyword evidence="2" id="KW-0804">Transcription</keyword>
<dbReference type="SMART" id="SM00662">
    <property type="entry name" value="RPOLD"/>
    <property type="match status" value="1"/>
</dbReference>
<dbReference type="SUPFAM" id="SSF55257">
    <property type="entry name" value="RBP11-like subunits of RNA polymerase"/>
    <property type="match status" value="1"/>
</dbReference>
<dbReference type="InterPro" id="IPR050518">
    <property type="entry name" value="Rpo3/RPB3_RNA_Pol_subunit"/>
</dbReference>
<organism evidence="5">
    <name type="scientific">uncultured organism</name>
    <dbReference type="NCBI Taxonomy" id="155900"/>
    <lineage>
        <taxon>unclassified sequences</taxon>
        <taxon>environmental samples</taxon>
    </lineage>
</organism>
<evidence type="ECO:0000256" key="2">
    <source>
        <dbReference type="ARBA" id="ARBA00023163"/>
    </source>
</evidence>
<dbReference type="PANTHER" id="PTHR11800:SF2">
    <property type="entry name" value="DNA-DIRECTED RNA POLYMERASE II SUBUNIT RPB3"/>
    <property type="match status" value="1"/>
</dbReference>
<dbReference type="AlphaFoldDB" id="A0A0F6PYL9"/>
<accession>A0A0F6PYL9</accession>
<evidence type="ECO:0000259" key="4">
    <source>
        <dbReference type="PROSITE" id="PS51379"/>
    </source>
</evidence>
<dbReference type="HAMAP" id="MF_00320">
    <property type="entry name" value="RNApol_arch_Rpo3"/>
    <property type="match status" value="1"/>
</dbReference>
<keyword evidence="1 5" id="KW-0240">DNA-directed RNA polymerase</keyword>
<dbReference type="PROSITE" id="PS51379">
    <property type="entry name" value="4FE4S_FER_2"/>
    <property type="match status" value="1"/>
</dbReference>
<dbReference type="SUPFAM" id="SSF56553">
    <property type="entry name" value="Insert subdomain of RNA polymerase alpha subunit"/>
    <property type="match status" value="1"/>
</dbReference>
<dbReference type="EMBL" id="KP869668">
    <property type="protein sequence ID" value="AKC94939.1"/>
    <property type="molecule type" value="Genomic_DNA"/>
</dbReference>
<dbReference type="GO" id="GO:0046983">
    <property type="term" value="F:protein dimerization activity"/>
    <property type="evidence" value="ECO:0007669"/>
    <property type="project" value="InterPro"/>
</dbReference>
<dbReference type="Pfam" id="PF01000">
    <property type="entry name" value="RNA_pol_A_bac"/>
    <property type="match status" value="1"/>
</dbReference>
<reference evidence="5" key="1">
    <citation type="journal article" date="2015" name="Nature">
        <title>Complex archaea that bridge the gap between prokaryotes and eukaryotes.</title>
        <authorList>
            <person name="Spang A."/>
            <person name="Saw J.H."/>
            <person name="Jorgensen S.L."/>
            <person name="Zaremba-Niedzwiedzka K."/>
            <person name="Martijn J."/>
            <person name="Lind A.E."/>
            <person name="van Eijk R."/>
            <person name="Schleper C."/>
            <person name="Guy L."/>
            <person name="Ettema T.J."/>
        </authorList>
    </citation>
    <scope>NUCLEOTIDE SEQUENCE</scope>
</reference>
<dbReference type="InterPro" id="IPR036603">
    <property type="entry name" value="RBP11-like"/>
</dbReference>
<sequence length="271" mass="30291">MKIEPLDRKGNTIKFRLSDSSPAFANAIRRLLFEIPTMAIDEIIVIENSTLLYDEILAHRLGLIPLTTPDGIYNLQEECVCSGHGCSQCETSLTLEKEGVELSAIETLYSRDLQPEDPDVKPVLDNVPILRFTQGQKVIVQAIARLGKAIKHSKFQSAISSYKYEPIIKIDEKKSEFCESLVEVCPPKILKFENNSLKVTESRICTLCMQCVELSPEPGAVEVTTTGKDFLFTLTSFGQIPPEKLLLKALELLKDKSQEMATKIQELSIES</sequence>
<dbReference type="GO" id="GO:0006351">
    <property type="term" value="P:DNA-templated transcription"/>
    <property type="evidence" value="ECO:0007669"/>
    <property type="project" value="InterPro"/>
</dbReference>
<comment type="similarity">
    <text evidence="3">Belongs to the archaeal Rpo3/eukaryotic RPB3 RNA polymerase subunit family.</text>
</comment>
<dbReference type="Gene3D" id="3.30.70.3110">
    <property type="match status" value="1"/>
</dbReference>
<dbReference type="Gene3D" id="3.30.1360.10">
    <property type="entry name" value="RNA polymerase, RBP11-like subunit"/>
    <property type="match status" value="1"/>
</dbReference>
<dbReference type="InterPro" id="IPR022842">
    <property type="entry name" value="RNAP_Rpo3/Rpb3/RPAC1"/>
</dbReference>
<proteinExistence type="inferred from homology"/>
<dbReference type="Pfam" id="PF01193">
    <property type="entry name" value="RNA_pol_L"/>
    <property type="match status" value="1"/>
</dbReference>
<dbReference type="GO" id="GO:0000428">
    <property type="term" value="C:DNA-directed RNA polymerase complex"/>
    <property type="evidence" value="ECO:0007669"/>
    <property type="project" value="UniProtKB-KW"/>
</dbReference>
<dbReference type="Gene3D" id="2.170.120.12">
    <property type="entry name" value="DNA-directed RNA polymerase, insert domain"/>
    <property type="match status" value="1"/>
</dbReference>
<evidence type="ECO:0000256" key="1">
    <source>
        <dbReference type="ARBA" id="ARBA00022478"/>
    </source>
</evidence>
<dbReference type="GO" id="GO:0003899">
    <property type="term" value="F:DNA-directed RNA polymerase activity"/>
    <property type="evidence" value="ECO:0007669"/>
    <property type="project" value="InterPro"/>
</dbReference>
<feature type="domain" description="4Fe-4S ferredoxin-type" evidence="4">
    <location>
        <begin position="195"/>
        <end position="226"/>
    </location>
</feature>